<name>A0A418XLH8_9PSED</name>
<dbReference type="PANTHER" id="PTHR45138:SF9">
    <property type="entry name" value="DIGUANYLATE CYCLASE DGCM-RELATED"/>
    <property type="match status" value="1"/>
</dbReference>
<proteinExistence type="predicted"/>
<feature type="domain" description="GGDEF" evidence="6">
    <location>
        <begin position="240"/>
        <end position="375"/>
    </location>
</feature>
<evidence type="ECO:0000313" key="8">
    <source>
        <dbReference type="Proteomes" id="UP000284021"/>
    </source>
</evidence>
<dbReference type="Gene3D" id="3.30.70.270">
    <property type="match status" value="1"/>
</dbReference>
<evidence type="ECO:0000313" key="7">
    <source>
        <dbReference type="EMBL" id="RJG13317.1"/>
    </source>
</evidence>
<dbReference type="InterPro" id="IPR000160">
    <property type="entry name" value="GGDEF_dom"/>
</dbReference>
<dbReference type="GO" id="GO:0005886">
    <property type="term" value="C:plasma membrane"/>
    <property type="evidence" value="ECO:0007669"/>
    <property type="project" value="UniProtKB-SubCell"/>
</dbReference>
<sequence>MTDADLPRAPNAFRLWREAQHTQSRTRLGGIYYLLAWLLVWGFSAAPGAHLLLGLGTTAFFSLILILRWLHRLPAGHAESDLRRWLDLQAWLVCGNALGWGLVQAWTLQTIDFAPSQSIAAISTIAISAAMAFTFSMDRSRGALAILLLYLPGLAVLLPDAAAHLGELATLALYLSYLLLAQSRSHREYCNTLDLELQLLEQRERMEALGHTDGLTQLGNRHRFNSLFPALLANALRHGSPLSLVLLDIDFFKKVNDEYGHAVGDECLRAFAERMCRAFRRDSDALLRLGGEEFGVLMPDTPLEQARQLAESFRAELAASGFSCQQQWMPLTASLGVGTYDPLRGGSAEALYKRVDDALYRAKEAGRDRLVLAQPEG</sequence>
<evidence type="ECO:0000256" key="5">
    <source>
        <dbReference type="SAM" id="Phobius"/>
    </source>
</evidence>
<evidence type="ECO:0000259" key="6">
    <source>
        <dbReference type="PROSITE" id="PS50887"/>
    </source>
</evidence>
<keyword evidence="8" id="KW-1185">Reference proteome</keyword>
<keyword evidence="5" id="KW-0812">Transmembrane</keyword>
<dbReference type="Proteomes" id="UP000284021">
    <property type="component" value="Unassembled WGS sequence"/>
</dbReference>
<dbReference type="PROSITE" id="PS50887">
    <property type="entry name" value="GGDEF"/>
    <property type="match status" value="1"/>
</dbReference>
<dbReference type="SMART" id="SM00267">
    <property type="entry name" value="GGDEF"/>
    <property type="match status" value="1"/>
</dbReference>
<organism evidence="7 8">
    <name type="scientific">Pseudomonas cavernicola</name>
    <dbReference type="NCBI Taxonomy" id="2320866"/>
    <lineage>
        <taxon>Bacteria</taxon>
        <taxon>Pseudomonadati</taxon>
        <taxon>Pseudomonadota</taxon>
        <taxon>Gammaproteobacteria</taxon>
        <taxon>Pseudomonadales</taxon>
        <taxon>Pseudomonadaceae</taxon>
        <taxon>Pseudomonas</taxon>
    </lineage>
</organism>
<comment type="catalytic activity">
    <reaction evidence="4">
        <text>2 GTP = 3',3'-c-di-GMP + 2 diphosphate</text>
        <dbReference type="Rhea" id="RHEA:24898"/>
        <dbReference type="ChEBI" id="CHEBI:33019"/>
        <dbReference type="ChEBI" id="CHEBI:37565"/>
        <dbReference type="ChEBI" id="CHEBI:58805"/>
        <dbReference type="EC" id="2.7.7.65"/>
    </reaction>
</comment>
<feature type="transmembrane region" description="Helical" evidence="5">
    <location>
        <begin position="30"/>
        <end position="46"/>
    </location>
</feature>
<dbReference type="InterPro" id="IPR029787">
    <property type="entry name" value="Nucleotide_cyclase"/>
</dbReference>
<dbReference type="PANTHER" id="PTHR45138">
    <property type="entry name" value="REGULATORY COMPONENTS OF SENSORY TRANSDUCTION SYSTEM"/>
    <property type="match status" value="1"/>
</dbReference>
<accession>A0A418XLH8</accession>
<dbReference type="EMBL" id="QYUR01000002">
    <property type="protein sequence ID" value="RJG13317.1"/>
    <property type="molecule type" value="Genomic_DNA"/>
</dbReference>
<dbReference type="EC" id="2.7.7.65" evidence="3"/>
<gene>
    <name evidence="7" type="ORF">D3879_08655</name>
</gene>
<dbReference type="GO" id="GO:0043709">
    <property type="term" value="P:cell adhesion involved in single-species biofilm formation"/>
    <property type="evidence" value="ECO:0007669"/>
    <property type="project" value="TreeGrafter"/>
</dbReference>
<dbReference type="Pfam" id="PF00990">
    <property type="entry name" value="GGDEF"/>
    <property type="match status" value="1"/>
</dbReference>
<dbReference type="OrthoDB" id="9803824at2"/>
<reference evidence="7 8" key="1">
    <citation type="submission" date="2018-09" db="EMBL/GenBank/DDBJ databases">
        <authorList>
            <person name="Zhu H."/>
        </authorList>
    </citation>
    <scope>NUCLEOTIDE SEQUENCE [LARGE SCALE GENOMIC DNA]</scope>
    <source>
        <strain evidence="7 8">K1S02-6</strain>
    </source>
</reference>
<feature type="transmembrane region" description="Helical" evidence="5">
    <location>
        <begin position="114"/>
        <end position="135"/>
    </location>
</feature>
<keyword evidence="5" id="KW-0472">Membrane</keyword>
<evidence type="ECO:0000256" key="2">
    <source>
        <dbReference type="ARBA" id="ARBA00004533"/>
    </source>
</evidence>
<keyword evidence="5" id="KW-1133">Transmembrane helix</keyword>
<evidence type="ECO:0000256" key="3">
    <source>
        <dbReference type="ARBA" id="ARBA00012528"/>
    </source>
</evidence>
<dbReference type="RefSeq" id="WP_119953673.1">
    <property type="nucleotide sequence ID" value="NZ_QYUR01000002.1"/>
</dbReference>
<dbReference type="SUPFAM" id="SSF55073">
    <property type="entry name" value="Nucleotide cyclase"/>
    <property type="match status" value="1"/>
</dbReference>
<feature type="transmembrane region" description="Helical" evidence="5">
    <location>
        <begin position="142"/>
        <end position="158"/>
    </location>
</feature>
<feature type="transmembrane region" description="Helical" evidence="5">
    <location>
        <begin position="52"/>
        <end position="70"/>
    </location>
</feature>
<evidence type="ECO:0000256" key="4">
    <source>
        <dbReference type="ARBA" id="ARBA00034247"/>
    </source>
</evidence>
<dbReference type="GO" id="GO:1902201">
    <property type="term" value="P:negative regulation of bacterial-type flagellum-dependent cell motility"/>
    <property type="evidence" value="ECO:0007669"/>
    <property type="project" value="TreeGrafter"/>
</dbReference>
<dbReference type="InterPro" id="IPR043128">
    <property type="entry name" value="Rev_trsase/Diguanyl_cyclase"/>
</dbReference>
<protein>
    <recommendedName>
        <fullName evidence="3">diguanylate cyclase</fullName>
        <ecNumber evidence="3">2.7.7.65</ecNumber>
    </recommendedName>
</protein>
<dbReference type="FunFam" id="3.30.70.270:FF:000001">
    <property type="entry name" value="Diguanylate cyclase domain protein"/>
    <property type="match status" value="1"/>
</dbReference>
<dbReference type="GO" id="GO:0052621">
    <property type="term" value="F:diguanylate cyclase activity"/>
    <property type="evidence" value="ECO:0007669"/>
    <property type="project" value="UniProtKB-EC"/>
</dbReference>
<comment type="cofactor">
    <cofactor evidence="1">
        <name>Mg(2+)</name>
        <dbReference type="ChEBI" id="CHEBI:18420"/>
    </cofactor>
</comment>
<comment type="subcellular location">
    <subcellularLocation>
        <location evidence="2">Cell inner membrane</location>
    </subcellularLocation>
</comment>
<dbReference type="InterPro" id="IPR050469">
    <property type="entry name" value="Diguanylate_Cyclase"/>
</dbReference>
<dbReference type="AlphaFoldDB" id="A0A418XLH8"/>
<feature type="transmembrane region" description="Helical" evidence="5">
    <location>
        <begin position="90"/>
        <end position="108"/>
    </location>
</feature>
<evidence type="ECO:0000256" key="1">
    <source>
        <dbReference type="ARBA" id="ARBA00001946"/>
    </source>
</evidence>
<dbReference type="CDD" id="cd01949">
    <property type="entry name" value="GGDEF"/>
    <property type="match status" value="1"/>
</dbReference>
<dbReference type="NCBIfam" id="TIGR00254">
    <property type="entry name" value="GGDEF"/>
    <property type="match status" value="1"/>
</dbReference>
<comment type="caution">
    <text evidence="7">The sequence shown here is derived from an EMBL/GenBank/DDBJ whole genome shotgun (WGS) entry which is preliminary data.</text>
</comment>